<name>A0A078AS45_STYLE</name>
<keyword evidence="6" id="KW-0808">Transferase</keyword>
<evidence type="ECO:0000256" key="1">
    <source>
        <dbReference type="ARBA" id="ARBA00022553"/>
    </source>
</evidence>
<dbReference type="InterPro" id="IPR050956">
    <property type="entry name" value="2C_system_His_kinase"/>
</dbReference>
<protein>
    <submittedName>
        <fullName evidence="6">Multi-sensor hybrid histidine kinase</fullName>
    </submittedName>
</protein>
<accession>A0A078AS45</accession>
<gene>
    <name evidence="6" type="primary">Contig14629.g15581</name>
    <name evidence="6" type="ORF">STYLEM_13094</name>
</gene>
<dbReference type="PRINTS" id="PR00344">
    <property type="entry name" value="BCTRLSENSOR"/>
</dbReference>
<dbReference type="SUPFAM" id="SSF52172">
    <property type="entry name" value="CheY-like"/>
    <property type="match status" value="1"/>
</dbReference>
<dbReference type="SUPFAM" id="SSF55874">
    <property type="entry name" value="ATPase domain of HSP90 chaperone/DNA topoisomerase II/histidine kinase"/>
    <property type="match status" value="1"/>
</dbReference>
<dbReference type="InterPro" id="IPR005467">
    <property type="entry name" value="His_kinase_dom"/>
</dbReference>
<dbReference type="PANTHER" id="PTHR43719:SF28">
    <property type="entry name" value="PEROXIDE STRESS-ACTIVATED HISTIDINE KINASE MAK1-RELATED"/>
    <property type="match status" value="1"/>
</dbReference>
<keyword evidence="3" id="KW-1133">Transmembrane helix</keyword>
<reference evidence="6 7" key="1">
    <citation type="submission" date="2014-06" db="EMBL/GenBank/DDBJ databases">
        <authorList>
            <person name="Swart Estienne"/>
        </authorList>
    </citation>
    <scope>NUCLEOTIDE SEQUENCE [LARGE SCALE GENOMIC DNA]</scope>
    <source>
        <strain evidence="6 7">130c</strain>
    </source>
</reference>
<dbReference type="PROSITE" id="PS50109">
    <property type="entry name" value="HIS_KIN"/>
    <property type="match status" value="1"/>
</dbReference>
<dbReference type="GO" id="GO:0016301">
    <property type="term" value="F:kinase activity"/>
    <property type="evidence" value="ECO:0007669"/>
    <property type="project" value="UniProtKB-KW"/>
</dbReference>
<keyword evidence="7" id="KW-1185">Reference proteome</keyword>
<dbReference type="InterPro" id="IPR036890">
    <property type="entry name" value="HATPase_C_sf"/>
</dbReference>
<dbReference type="PANTHER" id="PTHR43719">
    <property type="entry name" value="TWO-COMPONENT HISTIDINE KINASE"/>
    <property type="match status" value="1"/>
</dbReference>
<keyword evidence="1 2" id="KW-0597">Phosphoprotein</keyword>
<sequence>MGTSCYIMDHKLYKSDSYQTSMRCYLYIAGLFSCSTIASKSWIQSTICFLITMINLTINLWRYFDNLPSDFYSTMVAISIIFSITVYIQELNSRKLFMMFREKQEMEEKSATILKLFPESLSIVNLKEREFVYYNEPFSHFYQNTLTEKSQVINDFESNFEPVKDSISIKIYNHGINNSKRTQLLEGQNIWGVLSYLKTRCCTGSTHIRLLTKDPNIKQSKVYFDVQQKPLFEGSDTYMFVFKNITILKELEQNRQSEKISKMAYYQMKKIINLFKYLTMQLIKCYEPQMNTKAYSNAKMPNMIKIDIEDTGPGIDKEMQSKLFKLFGNMRFKSQINQYGAGIGLTFNKKLCQIIGAQIGFKTMIGIGTTFTVVFNIDQQLTTQSQLLQGSNVEQNLQSTNQSRLSKISANQNRSRNDNSINAQLEEKKCQPNGGKITIRLKQPDGDIEEEKAQGSSSHFQTVDDIQFSRSLINNIKIEQEKKKILPPILIVDDANFNVYSLKMILKTMFGLESDFSYSGKDAIQMIKQRHLDTIIYPKSEQYRLIFMDLNMPDMNGQETTQKLKEMDEDGEINLFYTKFILYSCLSNTSDLPLLSAQFDDVASKPIQIDNLRILLQKHGLID</sequence>
<dbReference type="InterPro" id="IPR011006">
    <property type="entry name" value="CheY-like_superfamily"/>
</dbReference>
<evidence type="ECO:0000313" key="6">
    <source>
        <dbReference type="EMBL" id="CDW84037.1"/>
    </source>
</evidence>
<dbReference type="Gene3D" id="3.30.565.10">
    <property type="entry name" value="Histidine kinase-like ATPase, C-terminal domain"/>
    <property type="match status" value="1"/>
</dbReference>
<feature type="domain" description="Response regulatory" evidence="5">
    <location>
        <begin position="488"/>
        <end position="620"/>
    </location>
</feature>
<dbReference type="Gene3D" id="3.40.50.2300">
    <property type="match status" value="1"/>
</dbReference>
<organism evidence="6 7">
    <name type="scientific">Stylonychia lemnae</name>
    <name type="common">Ciliate</name>
    <dbReference type="NCBI Taxonomy" id="5949"/>
    <lineage>
        <taxon>Eukaryota</taxon>
        <taxon>Sar</taxon>
        <taxon>Alveolata</taxon>
        <taxon>Ciliophora</taxon>
        <taxon>Intramacronucleata</taxon>
        <taxon>Spirotrichea</taxon>
        <taxon>Stichotrichia</taxon>
        <taxon>Sporadotrichida</taxon>
        <taxon>Oxytrichidae</taxon>
        <taxon>Stylonychinae</taxon>
        <taxon>Stylonychia</taxon>
    </lineage>
</organism>
<dbReference type="InterPro" id="IPR003594">
    <property type="entry name" value="HATPase_dom"/>
</dbReference>
<feature type="transmembrane region" description="Helical" evidence="3">
    <location>
        <begin position="20"/>
        <end position="39"/>
    </location>
</feature>
<evidence type="ECO:0000259" key="5">
    <source>
        <dbReference type="PROSITE" id="PS50110"/>
    </source>
</evidence>
<keyword evidence="6" id="KW-0418">Kinase</keyword>
<dbReference type="CDD" id="cd17546">
    <property type="entry name" value="REC_hyHK_CKI1_RcsC-like"/>
    <property type="match status" value="1"/>
</dbReference>
<dbReference type="AlphaFoldDB" id="A0A078AS45"/>
<dbReference type="OrthoDB" id="21225at2759"/>
<keyword evidence="3" id="KW-0472">Membrane</keyword>
<dbReference type="InParanoid" id="A0A078AS45"/>
<dbReference type="GO" id="GO:0000160">
    <property type="term" value="P:phosphorelay signal transduction system"/>
    <property type="evidence" value="ECO:0007669"/>
    <property type="project" value="InterPro"/>
</dbReference>
<feature type="modified residue" description="4-aspartylphosphate" evidence="2">
    <location>
        <position position="549"/>
    </location>
</feature>
<dbReference type="PROSITE" id="PS50110">
    <property type="entry name" value="RESPONSE_REGULATORY"/>
    <property type="match status" value="1"/>
</dbReference>
<evidence type="ECO:0000256" key="2">
    <source>
        <dbReference type="PROSITE-ProRule" id="PRU00169"/>
    </source>
</evidence>
<dbReference type="SMART" id="SM00448">
    <property type="entry name" value="REC"/>
    <property type="match status" value="1"/>
</dbReference>
<evidence type="ECO:0000256" key="3">
    <source>
        <dbReference type="SAM" id="Phobius"/>
    </source>
</evidence>
<dbReference type="Proteomes" id="UP000039865">
    <property type="component" value="Unassembled WGS sequence"/>
</dbReference>
<feature type="transmembrane region" description="Helical" evidence="3">
    <location>
        <begin position="70"/>
        <end position="88"/>
    </location>
</feature>
<dbReference type="InterPro" id="IPR004358">
    <property type="entry name" value="Sig_transdc_His_kin-like_C"/>
</dbReference>
<feature type="domain" description="Histidine kinase" evidence="4">
    <location>
        <begin position="304"/>
        <end position="379"/>
    </location>
</feature>
<dbReference type="InterPro" id="IPR001789">
    <property type="entry name" value="Sig_transdc_resp-reg_receiver"/>
</dbReference>
<dbReference type="Pfam" id="PF02518">
    <property type="entry name" value="HATPase_c"/>
    <property type="match status" value="1"/>
</dbReference>
<dbReference type="Pfam" id="PF00072">
    <property type="entry name" value="Response_reg"/>
    <property type="match status" value="1"/>
</dbReference>
<feature type="transmembrane region" description="Helical" evidence="3">
    <location>
        <begin position="46"/>
        <end position="64"/>
    </location>
</feature>
<evidence type="ECO:0000313" key="7">
    <source>
        <dbReference type="Proteomes" id="UP000039865"/>
    </source>
</evidence>
<keyword evidence="3" id="KW-0812">Transmembrane</keyword>
<proteinExistence type="predicted"/>
<dbReference type="EMBL" id="CCKQ01012420">
    <property type="protein sequence ID" value="CDW84037.1"/>
    <property type="molecule type" value="Genomic_DNA"/>
</dbReference>
<evidence type="ECO:0000259" key="4">
    <source>
        <dbReference type="PROSITE" id="PS50109"/>
    </source>
</evidence>